<protein>
    <recommendedName>
        <fullName evidence="1">Type II secretion system protein GspE N-terminal domain-containing protein</fullName>
    </recommendedName>
</protein>
<keyword evidence="3" id="KW-1185">Reference proteome</keyword>
<dbReference type="EMBL" id="CP010311">
    <property type="protein sequence ID" value="AJF06929.1"/>
    <property type="molecule type" value="Genomic_DNA"/>
</dbReference>
<dbReference type="PANTHER" id="PTHR30258">
    <property type="entry name" value="TYPE II SECRETION SYSTEM PROTEIN GSPE-RELATED"/>
    <property type="match status" value="1"/>
</dbReference>
<dbReference type="HOGENOM" id="CLU_1347314_0_0_7"/>
<dbReference type="Gene3D" id="3.30.300.160">
    <property type="entry name" value="Type II secretion system, protein E, N-terminal domain"/>
    <property type="match status" value="1"/>
</dbReference>
<name>A0A0B5FQK1_9BACT</name>
<evidence type="ECO:0000313" key="2">
    <source>
        <dbReference type="EMBL" id="AJF06929.1"/>
    </source>
</evidence>
<proteinExistence type="predicted"/>
<dbReference type="SUPFAM" id="SSF160246">
    <property type="entry name" value="EspE N-terminal domain-like"/>
    <property type="match status" value="1"/>
</dbReference>
<organism evidence="2 3">
    <name type="scientific">Geoalkalibacter subterraneus</name>
    <dbReference type="NCBI Taxonomy" id="483547"/>
    <lineage>
        <taxon>Bacteria</taxon>
        <taxon>Pseudomonadati</taxon>
        <taxon>Thermodesulfobacteriota</taxon>
        <taxon>Desulfuromonadia</taxon>
        <taxon>Desulfuromonadales</taxon>
        <taxon>Geoalkalibacteraceae</taxon>
        <taxon>Geoalkalibacter</taxon>
    </lineage>
</organism>
<dbReference type="STRING" id="483547.GSUB_10700"/>
<sequence>MKLGEMLKEAGLIDSFQLNSALSYQRNSGGRLGSALITLKYISEETLLDFLAEQLKLMRVDVGQRRIAEEVFACLPEQKARQHNVIPVARKQSGGTVYLLVAMSDPTNPELIDELEAITGCRVRPALETEKGIRDAIDRYYPALSNDDEQSLAQALDDILQSDDATPKQGREEKGSAADRLQRLIDLLLRKGILSREEVEKLR</sequence>
<evidence type="ECO:0000313" key="3">
    <source>
        <dbReference type="Proteomes" id="UP000035036"/>
    </source>
</evidence>
<dbReference type="PANTHER" id="PTHR30258:SF1">
    <property type="entry name" value="PROTEIN TRANSPORT PROTEIN HOFB HOMOLOG"/>
    <property type="match status" value="1"/>
</dbReference>
<dbReference type="AlphaFoldDB" id="A0A0B5FQK1"/>
<dbReference type="InterPro" id="IPR037257">
    <property type="entry name" value="T2SS_E_N_sf"/>
</dbReference>
<evidence type="ECO:0000259" key="1">
    <source>
        <dbReference type="Pfam" id="PF05157"/>
    </source>
</evidence>
<reference evidence="2 3" key="1">
    <citation type="journal article" date="2015" name="Genome Announc.">
        <title>Genomes of Geoalkalibacter ferrihydriticus Z-0531T and Geoalkalibacter subterraneus Red1T, Two Haloalkaliphilic Metal-Reducing Deltaproteobacteria.</title>
        <authorList>
            <person name="Badalamenti J.P."/>
            <person name="Krajmalnik-Brown R."/>
            <person name="Torres C.I."/>
            <person name="Bond D.R."/>
        </authorList>
    </citation>
    <scope>NUCLEOTIDE SEQUENCE [LARGE SCALE GENOMIC DNA]</scope>
    <source>
        <strain evidence="2 3">Red1</strain>
    </source>
</reference>
<dbReference type="GO" id="GO:0016887">
    <property type="term" value="F:ATP hydrolysis activity"/>
    <property type="evidence" value="ECO:0007669"/>
    <property type="project" value="TreeGrafter"/>
</dbReference>
<dbReference type="KEGG" id="gsb:GSUB_10700"/>
<gene>
    <name evidence="2" type="ORF">GSUB_10700</name>
</gene>
<dbReference type="InterPro" id="IPR007831">
    <property type="entry name" value="T2SS_GspE_N"/>
</dbReference>
<feature type="domain" description="Type II secretion system protein GspE N-terminal" evidence="1">
    <location>
        <begin position="59"/>
        <end position="143"/>
    </location>
</feature>
<dbReference type="GO" id="GO:0005886">
    <property type="term" value="C:plasma membrane"/>
    <property type="evidence" value="ECO:0007669"/>
    <property type="project" value="TreeGrafter"/>
</dbReference>
<dbReference type="Proteomes" id="UP000035036">
    <property type="component" value="Chromosome"/>
</dbReference>
<accession>A0A0B5FQK1</accession>
<dbReference type="Pfam" id="PF05157">
    <property type="entry name" value="MshEN"/>
    <property type="match status" value="1"/>
</dbReference>